<proteinExistence type="predicted"/>
<dbReference type="OrthoDB" id="5585231at2759"/>
<dbReference type="AlphaFoldDB" id="A0A6A4VJ42"/>
<name>A0A6A4VJ42_AMPAM</name>
<keyword evidence="3" id="KW-1185">Reference proteome</keyword>
<protein>
    <submittedName>
        <fullName evidence="2">Uncharacterized protein</fullName>
    </submittedName>
</protein>
<sequence>MSAKLLSQSRPASSLTLPEHGVYVNSPLSLSRPPRVPEGLTLSALGQRTPRPDRRARSPGRSPGRPPGRVSLSASCGSAPPRERRHRKLSLPVIPQQQSLTFPIVRNGVARGLLGRTWAGEPPPVAYLQGAAPSSINFHGSQFLTSRGKGLVSARY</sequence>
<dbReference type="EMBL" id="VIIS01001733">
    <property type="protein sequence ID" value="KAF0293613.1"/>
    <property type="molecule type" value="Genomic_DNA"/>
</dbReference>
<organism evidence="2 3">
    <name type="scientific">Amphibalanus amphitrite</name>
    <name type="common">Striped barnacle</name>
    <name type="synonym">Balanus amphitrite</name>
    <dbReference type="NCBI Taxonomy" id="1232801"/>
    <lineage>
        <taxon>Eukaryota</taxon>
        <taxon>Metazoa</taxon>
        <taxon>Ecdysozoa</taxon>
        <taxon>Arthropoda</taxon>
        <taxon>Crustacea</taxon>
        <taxon>Multicrustacea</taxon>
        <taxon>Cirripedia</taxon>
        <taxon>Thoracica</taxon>
        <taxon>Thoracicalcarea</taxon>
        <taxon>Balanomorpha</taxon>
        <taxon>Balanoidea</taxon>
        <taxon>Balanidae</taxon>
        <taxon>Amphibalaninae</taxon>
        <taxon>Amphibalanus</taxon>
    </lineage>
</organism>
<evidence type="ECO:0000313" key="3">
    <source>
        <dbReference type="Proteomes" id="UP000440578"/>
    </source>
</evidence>
<comment type="caution">
    <text evidence="2">The sequence shown here is derived from an EMBL/GenBank/DDBJ whole genome shotgun (WGS) entry which is preliminary data.</text>
</comment>
<accession>A0A6A4VJ42</accession>
<gene>
    <name evidence="2" type="ORF">FJT64_008623</name>
</gene>
<reference evidence="2 3" key="1">
    <citation type="submission" date="2019-07" db="EMBL/GenBank/DDBJ databases">
        <title>Draft genome assembly of a fouling barnacle, Amphibalanus amphitrite (Darwin, 1854): The first reference genome for Thecostraca.</title>
        <authorList>
            <person name="Kim W."/>
        </authorList>
    </citation>
    <scope>NUCLEOTIDE SEQUENCE [LARGE SCALE GENOMIC DNA]</scope>
    <source>
        <strain evidence="2">SNU_AA5</strain>
        <tissue evidence="2">Soma without cirri and trophi</tissue>
    </source>
</reference>
<dbReference type="Proteomes" id="UP000440578">
    <property type="component" value="Unassembled WGS sequence"/>
</dbReference>
<evidence type="ECO:0000313" key="2">
    <source>
        <dbReference type="EMBL" id="KAF0293613.1"/>
    </source>
</evidence>
<feature type="compositionally biased region" description="Polar residues" evidence="1">
    <location>
        <begin position="1"/>
        <end position="16"/>
    </location>
</feature>
<feature type="region of interest" description="Disordered" evidence="1">
    <location>
        <begin position="1"/>
        <end position="91"/>
    </location>
</feature>
<feature type="compositionally biased region" description="Low complexity" evidence="1">
    <location>
        <begin position="59"/>
        <end position="71"/>
    </location>
</feature>
<evidence type="ECO:0000256" key="1">
    <source>
        <dbReference type="SAM" id="MobiDB-lite"/>
    </source>
</evidence>